<dbReference type="Pfam" id="PF00280">
    <property type="entry name" value="potato_inhibit"/>
    <property type="match status" value="1"/>
</dbReference>
<dbReference type="Proteomes" id="UP001634007">
    <property type="component" value="Unassembled WGS sequence"/>
</dbReference>
<dbReference type="EMBL" id="JBJKBG010000009">
    <property type="protein sequence ID" value="KAL3721401.1"/>
    <property type="molecule type" value="Genomic_DNA"/>
</dbReference>
<proteinExistence type="inferred from homology"/>
<sequence length="80" mass="8287">MSTIDICCLPKCCPGAPKSSWPELLGQNAGSVKATIEKENPLVTVVPLLAGSVSPDVSCCGRVYLSINENGNVDKVPTIG</sequence>
<accession>A0ABD3J4N5</accession>
<dbReference type="EMBL" id="JBJKBG010000009">
    <property type="protein sequence ID" value="KAL3721400.1"/>
    <property type="molecule type" value="Genomic_DNA"/>
</dbReference>
<gene>
    <name evidence="4" type="ORF">ACJRO7_033830</name>
    <name evidence="5" type="ORF">ACJRO7_033831</name>
    <name evidence="6" type="ORF">ACJRO7_033832</name>
</gene>
<evidence type="ECO:0000256" key="3">
    <source>
        <dbReference type="ARBA" id="ARBA00022900"/>
    </source>
</evidence>
<evidence type="ECO:0000313" key="5">
    <source>
        <dbReference type="EMBL" id="KAL3721400.1"/>
    </source>
</evidence>
<dbReference type="Gene3D" id="3.30.10.10">
    <property type="entry name" value="Trypsin Inhibitor V, subunit A"/>
    <property type="match status" value="1"/>
</dbReference>
<dbReference type="GO" id="GO:0004867">
    <property type="term" value="F:serine-type endopeptidase inhibitor activity"/>
    <property type="evidence" value="ECO:0007669"/>
    <property type="project" value="UniProtKB-KW"/>
</dbReference>
<keyword evidence="2" id="KW-0646">Protease inhibitor</keyword>
<evidence type="ECO:0000313" key="4">
    <source>
        <dbReference type="EMBL" id="KAL3721399.1"/>
    </source>
</evidence>
<dbReference type="InterPro" id="IPR000864">
    <property type="entry name" value="Prot_inh_pot1"/>
</dbReference>
<reference evidence="4 7" key="1">
    <citation type="submission" date="2024-11" db="EMBL/GenBank/DDBJ databases">
        <title>Chromosome-level genome assembly of Eucalyptus globulus Labill. provides insights into its genome evolution.</title>
        <authorList>
            <person name="Li X."/>
        </authorList>
    </citation>
    <scope>NUCLEOTIDE SEQUENCE [LARGE SCALE GENOMIC DNA]</scope>
    <source>
        <strain evidence="4">CL2024</strain>
        <tissue evidence="4">Fresh tender leaves</tissue>
    </source>
</reference>
<evidence type="ECO:0000256" key="1">
    <source>
        <dbReference type="ARBA" id="ARBA00008210"/>
    </source>
</evidence>
<keyword evidence="3" id="KW-0722">Serine protease inhibitor</keyword>
<keyword evidence="7" id="KW-1185">Reference proteome</keyword>
<dbReference type="SUPFAM" id="SSF54654">
    <property type="entry name" value="CI-2 family of serine protease inhibitors"/>
    <property type="match status" value="1"/>
</dbReference>
<comment type="caution">
    <text evidence="4">The sequence shown here is derived from an EMBL/GenBank/DDBJ whole genome shotgun (WGS) entry which is preliminary data.</text>
</comment>
<organism evidence="4 7">
    <name type="scientific">Eucalyptus globulus</name>
    <name type="common">Tasmanian blue gum</name>
    <dbReference type="NCBI Taxonomy" id="34317"/>
    <lineage>
        <taxon>Eukaryota</taxon>
        <taxon>Viridiplantae</taxon>
        <taxon>Streptophyta</taxon>
        <taxon>Embryophyta</taxon>
        <taxon>Tracheophyta</taxon>
        <taxon>Spermatophyta</taxon>
        <taxon>Magnoliopsida</taxon>
        <taxon>eudicotyledons</taxon>
        <taxon>Gunneridae</taxon>
        <taxon>Pentapetalae</taxon>
        <taxon>rosids</taxon>
        <taxon>malvids</taxon>
        <taxon>Myrtales</taxon>
        <taxon>Myrtaceae</taxon>
        <taxon>Myrtoideae</taxon>
        <taxon>Eucalypteae</taxon>
        <taxon>Eucalyptus</taxon>
    </lineage>
</organism>
<evidence type="ECO:0000313" key="7">
    <source>
        <dbReference type="Proteomes" id="UP001634007"/>
    </source>
</evidence>
<evidence type="ECO:0000256" key="2">
    <source>
        <dbReference type="ARBA" id="ARBA00022690"/>
    </source>
</evidence>
<dbReference type="PANTHER" id="PTHR33091">
    <property type="entry name" value="PROTEIN, PUTATIVE, EXPRESSED-RELATED"/>
    <property type="match status" value="1"/>
</dbReference>
<evidence type="ECO:0000313" key="6">
    <source>
        <dbReference type="EMBL" id="KAL3721401.1"/>
    </source>
</evidence>
<dbReference type="InterPro" id="IPR036354">
    <property type="entry name" value="Prot_inh_pot1_sf"/>
</dbReference>
<protein>
    <submittedName>
        <fullName evidence="4">Uncharacterized protein</fullName>
    </submittedName>
</protein>
<dbReference type="EMBL" id="JBJKBG010000009">
    <property type="protein sequence ID" value="KAL3721399.1"/>
    <property type="molecule type" value="Genomic_DNA"/>
</dbReference>
<dbReference type="PANTHER" id="PTHR33091:SF44">
    <property type="entry name" value="SERINE PROTEASE INHIBITOR POTATO INHIBITOR I-TYPE FAMILY PROTEIN"/>
    <property type="match status" value="1"/>
</dbReference>
<comment type="similarity">
    <text evidence="1">Belongs to the protease inhibitor I13 (potato type I serine protease inhibitor) family.</text>
</comment>
<name>A0ABD3J4N5_EUCGL</name>
<dbReference type="AlphaFoldDB" id="A0ABD3J4N5"/>